<feature type="domain" description="Carboxymuconolactone decarboxylase-like" evidence="1">
    <location>
        <begin position="39"/>
        <end position="121"/>
    </location>
</feature>
<evidence type="ECO:0000313" key="2">
    <source>
        <dbReference type="EMBL" id="MBB5273671.1"/>
    </source>
</evidence>
<name>A0A7W8MA38_9BURK</name>
<sequence>MDTSDKPEAWRRGYEARCRVLGEAYVEQAFAGADDFTRDLQDYVTEHAWGASWARPGLDFKTRSMLNLAMLTALNRPHEFEIHLRGALRNGVNAAEIKEILLQTAVYCGAPAALDSFRIARRVLAEKEQS</sequence>
<dbReference type="InterPro" id="IPR003779">
    <property type="entry name" value="CMD-like"/>
</dbReference>
<dbReference type="RefSeq" id="WP_183970535.1">
    <property type="nucleotide sequence ID" value="NZ_BAABEW010000013.1"/>
</dbReference>
<protein>
    <submittedName>
        <fullName evidence="2">4-carboxymuconolactone decarboxylase</fullName>
        <ecNumber evidence="2">4.1.1.44</ecNumber>
    </submittedName>
</protein>
<dbReference type="AlphaFoldDB" id="A0A7W8MA38"/>
<proteinExistence type="predicted"/>
<dbReference type="Proteomes" id="UP000532440">
    <property type="component" value="Unassembled WGS sequence"/>
</dbReference>
<evidence type="ECO:0000313" key="3">
    <source>
        <dbReference type="Proteomes" id="UP000532440"/>
    </source>
</evidence>
<dbReference type="Pfam" id="PF02627">
    <property type="entry name" value="CMD"/>
    <property type="match status" value="1"/>
</dbReference>
<dbReference type="Gene3D" id="1.20.1290.10">
    <property type="entry name" value="AhpD-like"/>
    <property type="match status" value="1"/>
</dbReference>
<comment type="caution">
    <text evidence="2">The sequence shown here is derived from an EMBL/GenBank/DDBJ whole genome shotgun (WGS) entry which is preliminary data.</text>
</comment>
<dbReference type="GO" id="GO:0051920">
    <property type="term" value="F:peroxiredoxin activity"/>
    <property type="evidence" value="ECO:0007669"/>
    <property type="project" value="InterPro"/>
</dbReference>
<accession>A0A7W8MA38</accession>
<organism evidence="2 3">
    <name type="scientific">Quisquiliibacterium transsilvanicum</name>
    <dbReference type="NCBI Taxonomy" id="1549638"/>
    <lineage>
        <taxon>Bacteria</taxon>
        <taxon>Pseudomonadati</taxon>
        <taxon>Pseudomonadota</taxon>
        <taxon>Betaproteobacteria</taxon>
        <taxon>Burkholderiales</taxon>
        <taxon>Burkholderiaceae</taxon>
        <taxon>Quisquiliibacterium</taxon>
    </lineage>
</organism>
<dbReference type="InterPro" id="IPR052512">
    <property type="entry name" value="4CMD/NDH-1_regulator"/>
</dbReference>
<reference evidence="2 3" key="1">
    <citation type="submission" date="2020-08" db="EMBL/GenBank/DDBJ databases">
        <title>Genomic Encyclopedia of Type Strains, Phase IV (KMG-IV): sequencing the most valuable type-strain genomes for metagenomic binning, comparative biology and taxonomic classification.</title>
        <authorList>
            <person name="Goeker M."/>
        </authorList>
    </citation>
    <scope>NUCLEOTIDE SEQUENCE [LARGE SCALE GENOMIC DNA]</scope>
    <source>
        <strain evidence="2 3">DSM 29781</strain>
    </source>
</reference>
<keyword evidence="2" id="KW-0456">Lyase</keyword>
<dbReference type="EC" id="4.1.1.44" evidence="2"/>
<dbReference type="PANTHER" id="PTHR33570:SF2">
    <property type="entry name" value="CARBOXYMUCONOLACTONE DECARBOXYLASE-LIKE DOMAIN-CONTAINING PROTEIN"/>
    <property type="match status" value="1"/>
</dbReference>
<dbReference type="InterPro" id="IPR029032">
    <property type="entry name" value="AhpD-like"/>
</dbReference>
<gene>
    <name evidence="2" type="ORF">HNQ70_003702</name>
</gene>
<dbReference type="SUPFAM" id="SSF69118">
    <property type="entry name" value="AhpD-like"/>
    <property type="match status" value="1"/>
</dbReference>
<evidence type="ECO:0000259" key="1">
    <source>
        <dbReference type="Pfam" id="PF02627"/>
    </source>
</evidence>
<keyword evidence="3" id="KW-1185">Reference proteome</keyword>
<dbReference type="PANTHER" id="PTHR33570">
    <property type="entry name" value="4-CARBOXYMUCONOLACTONE DECARBOXYLASE FAMILY PROTEIN"/>
    <property type="match status" value="1"/>
</dbReference>
<dbReference type="GO" id="GO:0047575">
    <property type="term" value="F:4-carboxymuconolactone decarboxylase activity"/>
    <property type="evidence" value="ECO:0007669"/>
    <property type="project" value="UniProtKB-EC"/>
</dbReference>
<dbReference type="EMBL" id="JACHGB010000008">
    <property type="protein sequence ID" value="MBB5273671.1"/>
    <property type="molecule type" value="Genomic_DNA"/>
</dbReference>